<dbReference type="PROSITE" id="PS50949">
    <property type="entry name" value="HTH_GNTR"/>
    <property type="match status" value="1"/>
</dbReference>
<evidence type="ECO:0000256" key="3">
    <source>
        <dbReference type="ARBA" id="ARBA00023163"/>
    </source>
</evidence>
<feature type="coiled-coil region" evidence="4">
    <location>
        <begin position="188"/>
        <end position="215"/>
    </location>
</feature>
<evidence type="ECO:0000313" key="7">
    <source>
        <dbReference type="Proteomes" id="UP001139179"/>
    </source>
</evidence>
<dbReference type="RefSeq" id="WP_251224878.1">
    <property type="nucleotide sequence ID" value="NZ_JAMBOL010000031.1"/>
</dbReference>
<gene>
    <name evidence="6" type="ORF">M3202_19365</name>
</gene>
<dbReference type="GO" id="GO:0003700">
    <property type="term" value="F:DNA-binding transcription factor activity"/>
    <property type="evidence" value="ECO:0007669"/>
    <property type="project" value="InterPro"/>
</dbReference>
<evidence type="ECO:0000256" key="4">
    <source>
        <dbReference type="SAM" id="Coils"/>
    </source>
</evidence>
<evidence type="ECO:0000313" key="6">
    <source>
        <dbReference type="EMBL" id="MCM3716207.1"/>
    </source>
</evidence>
<proteinExistence type="predicted"/>
<keyword evidence="4" id="KW-0175">Coiled coil</keyword>
<protein>
    <submittedName>
        <fullName evidence="6">GntR family transcriptional regulator</fullName>
    </submittedName>
</protein>
<keyword evidence="3" id="KW-0804">Transcription</keyword>
<reference evidence="6" key="1">
    <citation type="submission" date="2022-05" db="EMBL/GenBank/DDBJ databases">
        <title>Comparative Genomics of Spacecraft Associated Microbes.</title>
        <authorList>
            <person name="Tran M.T."/>
            <person name="Wright A."/>
            <person name="Seuylemezian A."/>
            <person name="Eisen J."/>
            <person name="Coil D."/>
        </authorList>
    </citation>
    <scope>NUCLEOTIDE SEQUENCE</scope>
    <source>
        <strain evidence="6">214.1.1</strain>
    </source>
</reference>
<dbReference type="PANTHER" id="PTHR43537:SF24">
    <property type="entry name" value="GLUCONATE OPERON TRANSCRIPTIONAL REPRESSOR"/>
    <property type="match status" value="1"/>
</dbReference>
<dbReference type="InterPro" id="IPR011711">
    <property type="entry name" value="GntR_C"/>
</dbReference>
<keyword evidence="1" id="KW-0805">Transcription regulation</keyword>
<dbReference type="SUPFAM" id="SSF48008">
    <property type="entry name" value="GntR ligand-binding domain-like"/>
    <property type="match status" value="1"/>
</dbReference>
<dbReference type="SMART" id="SM00895">
    <property type="entry name" value="FCD"/>
    <property type="match status" value="1"/>
</dbReference>
<dbReference type="CDD" id="cd07377">
    <property type="entry name" value="WHTH_GntR"/>
    <property type="match status" value="1"/>
</dbReference>
<feature type="domain" description="HTH gntR-type" evidence="5">
    <location>
        <begin position="10"/>
        <end position="77"/>
    </location>
</feature>
<accession>A0A9X2DTL0</accession>
<dbReference type="SMART" id="SM00345">
    <property type="entry name" value="HTH_GNTR"/>
    <property type="match status" value="1"/>
</dbReference>
<sequence>MAEKIQFDNLNLSDRIYFYLREEIINNQMEPGSKINYDDIMEKLGVSRTPLRDALLKLQQDGLVEVKARSGSFVAIPNRKNIEDIYNVRKVLESLAVELASKQIPKKVIHSLVEEADRAELALAKGKTAPFFQADRNLHRTIINYSDNKRISVMMQSIEAQIQWFGVIITKNHARPQQANEMHRLILQALAEEEVEAAKKLMEQHIEEIKQVTLSDYGNTVEHNK</sequence>
<dbReference type="GO" id="GO:0003677">
    <property type="term" value="F:DNA binding"/>
    <property type="evidence" value="ECO:0007669"/>
    <property type="project" value="UniProtKB-KW"/>
</dbReference>
<comment type="caution">
    <text evidence="6">The sequence shown here is derived from an EMBL/GenBank/DDBJ whole genome shotgun (WGS) entry which is preliminary data.</text>
</comment>
<dbReference type="Gene3D" id="1.20.120.530">
    <property type="entry name" value="GntR ligand-binding domain-like"/>
    <property type="match status" value="1"/>
</dbReference>
<evidence type="ECO:0000256" key="2">
    <source>
        <dbReference type="ARBA" id="ARBA00023125"/>
    </source>
</evidence>
<dbReference type="InterPro" id="IPR036390">
    <property type="entry name" value="WH_DNA-bd_sf"/>
</dbReference>
<keyword evidence="7" id="KW-1185">Reference proteome</keyword>
<dbReference type="InterPro" id="IPR008920">
    <property type="entry name" value="TF_FadR/GntR_C"/>
</dbReference>
<dbReference type="Pfam" id="PF00392">
    <property type="entry name" value="GntR"/>
    <property type="match status" value="1"/>
</dbReference>
<dbReference type="AlphaFoldDB" id="A0A9X2DTL0"/>
<dbReference type="Proteomes" id="UP001139179">
    <property type="component" value="Unassembled WGS sequence"/>
</dbReference>
<dbReference type="InterPro" id="IPR036388">
    <property type="entry name" value="WH-like_DNA-bd_sf"/>
</dbReference>
<dbReference type="EMBL" id="JAMBOL010000031">
    <property type="protein sequence ID" value="MCM3716207.1"/>
    <property type="molecule type" value="Genomic_DNA"/>
</dbReference>
<keyword evidence="2" id="KW-0238">DNA-binding</keyword>
<evidence type="ECO:0000256" key="1">
    <source>
        <dbReference type="ARBA" id="ARBA00023015"/>
    </source>
</evidence>
<dbReference type="Gene3D" id="1.10.10.10">
    <property type="entry name" value="Winged helix-like DNA-binding domain superfamily/Winged helix DNA-binding domain"/>
    <property type="match status" value="1"/>
</dbReference>
<dbReference type="Pfam" id="PF07729">
    <property type="entry name" value="FCD"/>
    <property type="match status" value="1"/>
</dbReference>
<organism evidence="6 7">
    <name type="scientific">Halalkalibacter oceani</name>
    <dbReference type="NCBI Taxonomy" id="1653776"/>
    <lineage>
        <taxon>Bacteria</taxon>
        <taxon>Bacillati</taxon>
        <taxon>Bacillota</taxon>
        <taxon>Bacilli</taxon>
        <taxon>Bacillales</taxon>
        <taxon>Bacillaceae</taxon>
        <taxon>Halalkalibacter</taxon>
    </lineage>
</organism>
<dbReference type="SUPFAM" id="SSF46785">
    <property type="entry name" value="Winged helix' DNA-binding domain"/>
    <property type="match status" value="1"/>
</dbReference>
<dbReference type="PANTHER" id="PTHR43537">
    <property type="entry name" value="TRANSCRIPTIONAL REGULATOR, GNTR FAMILY"/>
    <property type="match status" value="1"/>
</dbReference>
<dbReference type="InterPro" id="IPR000524">
    <property type="entry name" value="Tscrpt_reg_HTH_GntR"/>
</dbReference>
<evidence type="ECO:0000259" key="5">
    <source>
        <dbReference type="PROSITE" id="PS50949"/>
    </source>
</evidence>
<name>A0A9X2DTL0_9BACI</name>